<dbReference type="InterPro" id="IPR012334">
    <property type="entry name" value="Pectin_lyas_fold"/>
</dbReference>
<evidence type="ECO:0000313" key="2">
    <source>
        <dbReference type="EMBL" id="SDF06602.1"/>
    </source>
</evidence>
<dbReference type="Pfam" id="PF13229">
    <property type="entry name" value="Beta_helix"/>
    <property type="match status" value="1"/>
</dbReference>
<accession>A0A1G7I1J0</accession>
<feature type="domain" description="Right handed beta helix" evidence="1">
    <location>
        <begin position="459"/>
        <end position="596"/>
    </location>
</feature>
<dbReference type="RefSeq" id="WP_083344416.1">
    <property type="nucleotide sequence ID" value="NZ_LT629690.1"/>
</dbReference>
<evidence type="ECO:0000313" key="3">
    <source>
        <dbReference type="Proteomes" id="UP000182427"/>
    </source>
</evidence>
<dbReference type="SMART" id="SM00710">
    <property type="entry name" value="PbH1"/>
    <property type="match status" value="8"/>
</dbReference>
<dbReference type="InterPro" id="IPR011050">
    <property type="entry name" value="Pectin_lyase_fold/virulence"/>
</dbReference>
<dbReference type="Proteomes" id="UP000182427">
    <property type="component" value="Chromosome I"/>
</dbReference>
<protein>
    <submittedName>
        <fullName evidence="2">Parallel beta-helix repeat (Two copies)</fullName>
    </submittedName>
</protein>
<sequence>MHLRHPVRFVLRWQWFAWCLILVCAGICSAQDVVYVSPTGKDEWSGKLADTNTAGNDGPLQTLEAARNHVRALRQQKYAGTIHVILRGGTYSLERTFELRPEDSGLSSGPTIYEAYPHEEPVVSGGVRVTDWTETAKNVWQTSPGFATTQLFWDGLRLPRTQTPKNGYLRMVGKTNADTQFQLQYDNDDIPSEWAGTGAEVVLYIAWFEARYPILAVDTVHRIATLAGSAKGSAFESQARYIVENIPGTPEVADTWQQDKKSNVIQLHERPFESLRNAEVIAPRLTYLMDVKGTNGTPGRVHDLRFSGITFAYSRWRMTESGLKSNQAADIAEAAINFRGTDDITVDHCTFHGIGGYALAFLGGNQHAIIDHNHFFDLGAGGIRIGEGVVPKGPEQVSSHHVITNNEIDHDGLVYPSAVGIWVLISGDNVIAHNHLHDLTYSAISVGWSWGYSPVPVANNRIDHNLIHDIGTVLSDLGGIYMLGVQPGTRIDHNLIHHVGCFTYGGWGIYLDEGSTGITVEDNIVYETQSAGFHIHYGRDNVVRNNILAFNRDYAARRTRSEGFHALTFERNIVVLSTGSVLDGVWSDGNVTLDKNLYWNARHAPMQFAANTWEQWQAKGNDSQSVIADPLFRNAAGYDFSLLPGSPALKLGFQAIDLTDVGPLQ</sequence>
<dbReference type="InterPro" id="IPR022441">
    <property type="entry name" value="Para_beta_helix_rpt-2"/>
</dbReference>
<dbReference type="SUPFAM" id="SSF51126">
    <property type="entry name" value="Pectin lyase-like"/>
    <property type="match status" value="1"/>
</dbReference>
<keyword evidence="3" id="KW-1185">Reference proteome</keyword>
<dbReference type="InterPro" id="IPR006626">
    <property type="entry name" value="PbH1"/>
</dbReference>
<dbReference type="InterPro" id="IPR039448">
    <property type="entry name" value="Beta_helix"/>
</dbReference>
<reference evidence="2 3" key="1">
    <citation type="submission" date="2016-10" db="EMBL/GenBank/DDBJ databases">
        <authorList>
            <person name="de Groot N.N."/>
        </authorList>
    </citation>
    <scope>NUCLEOTIDE SEQUENCE [LARGE SCALE GENOMIC DNA]</scope>
    <source>
        <strain evidence="2 3">GAS232</strain>
    </source>
</reference>
<dbReference type="Gene3D" id="2.160.20.10">
    <property type="entry name" value="Single-stranded right-handed beta-helix, Pectin lyase-like"/>
    <property type="match status" value="2"/>
</dbReference>
<gene>
    <name evidence="2" type="ORF">SAMN05444167_1290</name>
</gene>
<organism evidence="2 3">
    <name type="scientific">Terriglobus roseus</name>
    <dbReference type="NCBI Taxonomy" id="392734"/>
    <lineage>
        <taxon>Bacteria</taxon>
        <taxon>Pseudomonadati</taxon>
        <taxon>Acidobacteriota</taxon>
        <taxon>Terriglobia</taxon>
        <taxon>Terriglobales</taxon>
        <taxon>Acidobacteriaceae</taxon>
        <taxon>Terriglobus</taxon>
    </lineage>
</organism>
<dbReference type="NCBIfam" id="TIGR03804">
    <property type="entry name" value="para_beta_helix"/>
    <property type="match status" value="1"/>
</dbReference>
<dbReference type="OrthoDB" id="9760240at2"/>
<dbReference type="EMBL" id="LT629690">
    <property type="protein sequence ID" value="SDF06602.1"/>
    <property type="molecule type" value="Genomic_DNA"/>
</dbReference>
<dbReference type="PANTHER" id="PTHR36453">
    <property type="entry name" value="SECRETED PROTEIN-RELATED"/>
    <property type="match status" value="1"/>
</dbReference>
<evidence type="ECO:0000259" key="1">
    <source>
        <dbReference type="Pfam" id="PF13229"/>
    </source>
</evidence>
<proteinExistence type="predicted"/>
<dbReference type="AlphaFoldDB" id="A0A1G7I1J0"/>
<name>A0A1G7I1J0_9BACT</name>
<dbReference type="PANTHER" id="PTHR36453:SF1">
    <property type="entry name" value="RIGHT HANDED BETA HELIX DOMAIN-CONTAINING PROTEIN"/>
    <property type="match status" value="1"/>
</dbReference>